<feature type="chain" id="PRO_5012586491" description="Endonuclease/exonuclease/phosphatase domain-containing protein" evidence="2">
    <location>
        <begin position="25"/>
        <end position="459"/>
    </location>
</feature>
<dbReference type="AlphaFoldDB" id="A0A2B4RMX2"/>
<dbReference type="SUPFAM" id="SSF56219">
    <property type="entry name" value="DNase I-like"/>
    <property type="match status" value="1"/>
</dbReference>
<comment type="caution">
    <text evidence="4">The sequence shown here is derived from an EMBL/GenBank/DDBJ whole genome shotgun (WGS) entry which is preliminary data.</text>
</comment>
<dbReference type="InterPro" id="IPR005135">
    <property type="entry name" value="Endo/exonuclease/phosphatase"/>
</dbReference>
<keyword evidence="1" id="KW-0812">Transmembrane</keyword>
<dbReference type="GO" id="GO:0003824">
    <property type="term" value="F:catalytic activity"/>
    <property type="evidence" value="ECO:0007669"/>
    <property type="project" value="InterPro"/>
</dbReference>
<evidence type="ECO:0000313" key="5">
    <source>
        <dbReference type="Proteomes" id="UP000225706"/>
    </source>
</evidence>
<dbReference type="Pfam" id="PF03372">
    <property type="entry name" value="Exo_endo_phos"/>
    <property type="match status" value="1"/>
</dbReference>
<keyword evidence="2" id="KW-0732">Signal</keyword>
<feature type="domain" description="Endonuclease/exonuclease/phosphatase" evidence="3">
    <location>
        <begin position="36"/>
        <end position="286"/>
    </location>
</feature>
<protein>
    <recommendedName>
        <fullName evidence="3">Endonuclease/exonuclease/phosphatase domain-containing protein</fullName>
    </recommendedName>
</protein>
<feature type="transmembrane region" description="Helical" evidence="1">
    <location>
        <begin position="362"/>
        <end position="385"/>
    </location>
</feature>
<keyword evidence="5" id="KW-1185">Reference proteome</keyword>
<evidence type="ECO:0000313" key="4">
    <source>
        <dbReference type="EMBL" id="PFX18516.1"/>
    </source>
</evidence>
<dbReference type="EMBL" id="LSMT01000406">
    <property type="protein sequence ID" value="PFX18516.1"/>
    <property type="molecule type" value="Genomic_DNA"/>
</dbReference>
<feature type="signal peptide" evidence="2">
    <location>
        <begin position="1"/>
        <end position="24"/>
    </location>
</feature>
<dbReference type="GO" id="GO:0005783">
    <property type="term" value="C:endoplasmic reticulum"/>
    <property type="evidence" value="ECO:0007669"/>
    <property type="project" value="TreeGrafter"/>
</dbReference>
<gene>
    <name evidence="4" type="ORF">AWC38_SpisGene17107</name>
</gene>
<dbReference type="OrthoDB" id="387657at2759"/>
<dbReference type="Proteomes" id="UP000225706">
    <property type="component" value="Unassembled WGS sequence"/>
</dbReference>
<organism evidence="4 5">
    <name type="scientific">Stylophora pistillata</name>
    <name type="common">Smooth cauliflower coral</name>
    <dbReference type="NCBI Taxonomy" id="50429"/>
    <lineage>
        <taxon>Eukaryota</taxon>
        <taxon>Metazoa</taxon>
        <taxon>Cnidaria</taxon>
        <taxon>Anthozoa</taxon>
        <taxon>Hexacorallia</taxon>
        <taxon>Scleractinia</taxon>
        <taxon>Astrocoeniina</taxon>
        <taxon>Pocilloporidae</taxon>
        <taxon>Stylophora</taxon>
    </lineage>
</organism>
<dbReference type="InterPro" id="IPR036691">
    <property type="entry name" value="Endo/exonu/phosph_ase_sf"/>
</dbReference>
<dbReference type="PANTHER" id="PTHR14859:SF16">
    <property type="entry name" value="ENDONUCLEASE_EXONUCLEASE_PHOSPHATASE DOMAIN-CONTAINING PROTEIN"/>
    <property type="match status" value="1"/>
</dbReference>
<evidence type="ECO:0000256" key="2">
    <source>
        <dbReference type="SAM" id="SignalP"/>
    </source>
</evidence>
<dbReference type="GO" id="GO:0006506">
    <property type="term" value="P:GPI anchor biosynthetic process"/>
    <property type="evidence" value="ECO:0007669"/>
    <property type="project" value="TreeGrafter"/>
</dbReference>
<accession>A0A2B4RMX2</accession>
<dbReference type="InterPro" id="IPR051916">
    <property type="entry name" value="GPI-anchor_lipid_remodeler"/>
</dbReference>
<proteinExistence type="predicted"/>
<evidence type="ECO:0000256" key="1">
    <source>
        <dbReference type="SAM" id="Phobius"/>
    </source>
</evidence>
<keyword evidence="1" id="KW-1133">Transmembrane helix</keyword>
<dbReference type="PANTHER" id="PTHR14859">
    <property type="entry name" value="CALCOFLUOR WHITE HYPERSENSITIVE PROTEIN PRECURSOR"/>
    <property type="match status" value="1"/>
</dbReference>
<feature type="transmembrane region" description="Helical" evidence="1">
    <location>
        <begin position="406"/>
        <end position="427"/>
    </location>
</feature>
<evidence type="ECO:0000259" key="3">
    <source>
        <dbReference type="Pfam" id="PF03372"/>
    </source>
</evidence>
<dbReference type="Gene3D" id="3.60.10.10">
    <property type="entry name" value="Endonuclease/exonuclease/phosphatase"/>
    <property type="match status" value="1"/>
</dbReference>
<dbReference type="GO" id="GO:0016020">
    <property type="term" value="C:membrane"/>
    <property type="evidence" value="ECO:0007669"/>
    <property type="project" value="GOC"/>
</dbReference>
<keyword evidence="1" id="KW-0472">Membrane</keyword>
<name>A0A2B4RMX2_STYPI</name>
<reference evidence="5" key="1">
    <citation type="journal article" date="2017" name="bioRxiv">
        <title>Comparative analysis of the genomes of Stylophora pistillata and Acropora digitifera provides evidence for extensive differences between species of corals.</title>
        <authorList>
            <person name="Voolstra C.R."/>
            <person name="Li Y."/>
            <person name="Liew Y.J."/>
            <person name="Baumgarten S."/>
            <person name="Zoccola D."/>
            <person name="Flot J.-F."/>
            <person name="Tambutte S."/>
            <person name="Allemand D."/>
            <person name="Aranda M."/>
        </authorList>
    </citation>
    <scope>NUCLEOTIDE SEQUENCE [LARGE SCALE GENOMIC DNA]</scope>
</reference>
<sequence>MAVRTCIFLLFFSAYFNIYCRVSAHKIVKVANYNIWNVMFQWETRKYYIADMINKVNPDVIGFQEVRADAKDDRNQLTELQELIPHYKHLVYHPVAMVTPPAGRQDPPGWEQEGLGLLSKHPIILSHVVNLTIGKGGVDRNKRAVLHVQVDIDGEELDITVLHLSYDKTQQCQNAVDVINYIASMGSERSVLLGDFNAYDDFHWPVNGIMKGSFDKEGPCHASSYFDPQGSNQGYGFVDAWVTANGNSKGYTFSNMPEPGLVSRPDRILVSVTGLQVVSAEIHGDGKVYQQKYSLQNKWQRLKKVFLMAKETANGPHFKYTCHQDCGPHGSCRCGVCVKGGDKNNCELPFCYECDAEHFNNFLLLFVLYSTAVVFILYILIKILIQRCFATKRRVHSRVLFLFSNRTLGIAVVCLMIALYFITMSLLRDTLETVNGRIVEEMFPSDHMMVTAKLKFTYR</sequence>